<sequence>MGSNALAFKNWAVSENVVVTSPLEQFRDRRIGIDAEDYLHSLLFAGNREPLLPALGGQPFTLKKRVDEDLEGFKAAGIEPVFVFNGLDLACKDRISILNEGKKASTILNDAWNIYDQGKGEEAVNAFGRACIYKSYHISRSLRTHLHREGAQTQTAPYAAAAQLAYMEREGLIDGVHGCASSLVFEADRVIFNFDWDKKQAVWIALQKCLTKLELTREQFTTTCLLSGSSILPVFPELDADTITIPKMQAARGLLKTVNYDIDSLLRQKDPAYHDLFYQARFALKHPVILKSSGEVEPLSWKSGPSDVHAFTGQRLPEELYYYLARGVAGPRVLNWRTRMEVLETPPLDGGNSPAYKDLVQKKLRPLRAQSLALMTQSLNRYYQKHDVDLACWWNEQSKIPLAVPDKAEPTKAADSWNVKTEQMPQSSVASAENFSLVYAITSLSNDTEAKATVTPRNAGSTVQMGDLKEARANIVWRFLQDRGYLNADHTLSVWGKALKAALEQALSNGAMSNTRTRTEMEEAIFMAFELLRLDVIDKKQMFPMPPYSGAPIRGSDNDKSNTTLVSRVACLGTLQHSAIGYTGPLSRHLLAYQQTASAVRGALRDLLEMHACHMLLSGTVDRSLHGVQLTELGTSLPLIKEPDLGLALVVKSHLDELSQPADKRQDITTWFAHAEDISVDLEKAWKLWDAVNAGVQAAESSIVNSDMKKTFRVADEWLKQKLERANAPNGTA</sequence>
<dbReference type="Proteomes" id="UP001281147">
    <property type="component" value="Unassembled WGS sequence"/>
</dbReference>
<comment type="caution">
    <text evidence="1">The sequence shown here is derived from an EMBL/GenBank/DDBJ whole genome shotgun (WGS) entry which is preliminary data.</text>
</comment>
<organism evidence="1 2">
    <name type="scientific">Vermiconidia calcicola</name>
    <dbReference type="NCBI Taxonomy" id="1690605"/>
    <lineage>
        <taxon>Eukaryota</taxon>
        <taxon>Fungi</taxon>
        <taxon>Dikarya</taxon>
        <taxon>Ascomycota</taxon>
        <taxon>Pezizomycotina</taxon>
        <taxon>Dothideomycetes</taxon>
        <taxon>Dothideomycetidae</taxon>
        <taxon>Mycosphaerellales</taxon>
        <taxon>Extremaceae</taxon>
        <taxon>Vermiconidia</taxon>
    </lineage>
</organism>
<gene>
    <name evidence="1" type="ORF">LTR37_003050</name>
</gene>
<keyword evidence="2" id="KW-1185">Reference proteome</keyword>
<protein>
    <submittedName>
        <fullName evidence="1">Uncharacterized protein</fullName>
    </submittedName>
</protein>
<accession>A0ACC3NTM5</accession>
<reference evidence="1" key="1">
    <citation type="submission" date="2023-07" db="EMBL/GenBank/DDBJ databases">
        <title>Black Yeasts Isolated from many extreme environments.</title>
        <authorList>
            <person name="Coleine C."/>
            <person name="Stajich J.E."/>
            <person name="Selbmann L."/>
        </authorList>
    </citation>
    <scope>NUCLEOTIDE SEQUENCE</scope>
    <source>
        <strain evidence="1">CCFEE 5714</strain>
    </source>
</reference>
<dbReference type="EMBL" id="JAUTXU010000017">
    <property type="protein sequence ID" value="KAK3721494.1"/>
    <property type="molecule type" value="Genomic_DNA"/>
</dbReference>
<evidence type="ECO:0000313" key="1">
    <source>
        <dbReference type="EMBL" id="KAK3721494.1"/>
    </source>
</evidence>
<name>A0ACC3NTM5_9PEZI</name>
<proteinExistence type="predicted"/>
<evidence type="ECO:0000313" key="2">
    <source>
        <dbReference type="Proteomes" id="UP001281147"/>
    </source>
</evidence>